<keyword evidence="2" id="KW-0812">Transmembrane</keyword>
<feature type="compositionally biased region" description="Low complexity" evidence="1">
    <location>
        <begin position="373"/>
        <end position="388"/>
    </location>
</feature>
<feature type="region of interest" description="Disordered" evidence="1">
    <location>
        <begin position="123"/>
        <end position="150"/>
    </location>
</feature>
<keyword evidence="2" id="KW-0472">Membrane</keyword>
<evidence type="ECO:0000256" key="2">
    <source>
        <dbReference type="SAM" id="Phobius"/>
    </source>
</evidence>
<feature type="region of interest" description="Disordered" evidence="1">
    <location>
        <begin position="650"/>
        <end position="695"/>
    </location>
</feature>
<feature type="region of interest" description="Disordered" evidence="1">
    <location>
        <begin position="529"/>
        <end position="569"/>
    </location>
</feature>
<feature type="compositionally biased region" description="Low complexity" evidence="1">
    <location>
        <begin position="553"/>
        <end position="564"/>
    </location>
</feature>
<evidence type="ECO:0000256" key="1">
    <source>
        <dbReference type="SAM" id="MobiDB-lite"/>
    </source>
</evidence>
<feature type="region of interest" description="Disordered" evidence="1">
    <location>
        <begin position="219"/>
        <end position="261"/>
    </location>
</feature>
<evidence type="ECO:0000313" key="3">
    <source>
        <dbReference type="EMBL" id="KAK3781020.1"/>
    </source>
</evidence>
<reference evidence="3" key="1">
    <citation type="journal article" date="2023" name="G3 (Bethesda)">
        <title>A reference genome for the long-term kleptoplast-retaining sea slug Elysia crispata morphotype clarki.</title>
        <authorList>
            <person name="Eastman K.E."/>
            <person name="Pendleton A.L."/>
            <person name="Shaikh M.A."/>
            <person name="Suttiyut T."/>
            <person name="Ogas R."/>
            <person name="Tomko P."/>
            <person name="Gavelis G."/>
            <person name="Widhalm J.R."/>
            <person name="Wisecaver J.H."/>
        </authorList>
    </citation>
    <scope>NUCLEOTIDE SEQUENCE</scope>
    <source>
        <strain evidence="3">ECLA1</strain>
    </source>
</reference>
<accession>A0AAE1DSU4</accession>
<keyword evidence="4" id="KW-1185">Reference proteome</keyword>
<feature type="region of interest" description="Disordered" evidence="1">
    <location>
        <begin position="373"/>
        <end position="431"/>
    </location>
</feature>
<organism evidence="3 4">
    <name type="scientific">Elysia crispata</name>
    <name type="common">lettuce slug</name>
    <dbReference type="NCBI Taxonomy" id="231223"/>
    <lineage>
        <taxon>Eukaryota</taxon>
        <taxon>Metazoa</taxon>
        <taxon>Spiralia</taxon>
        <taxon>Lophotrochozoa</taxon>
        <taxon>Mollusca</taxon>
        <taxon>Gastropoda</taxon>
        <taxon>Heterobranchia</taxon>
        <taxon>Euthyneura</taxon>
        <taxon>Panpulmonata</taxon>
        <taxon>Sacoglossa</taxon>
        <taxon>Placobranchoidea</taxon>
        <taxon>Plakobranchidae</taxon>
        <taxon>Elysia</taxon>
    </lineage>
</organism>
<feature type="transmembrane region" description="Helical" evidence="2">
    <location>
        <begin position="28"/>
        <end position="51"/>
    </location>
</feature>
<keyword evidence="2" id="KW-1133">Transmembrane helix</keyword>
<feature type="region of interest" description="Disordered" evidence="1">
    <location>
        <begin position="610"/>
        <end position="630"/>
    </location>
</feature>
<dbReference type="Proteomes" id="UP001283361">
    <property type="component" value="Unassembled WGS sequence"/>
</dbReference>
<sequence length="770" mass="85511">MDSSYVVTTIISTSSYPSTAAAEDDRNALLYIVVTLLFYSMGIVIGIITYLKREQAEMEEDKMFEVYLHMKREPFNLHKQERVNQMALYLKQIEDRKMAQENFHRLDGGGSEQQLHHPLCPHQLQHQQIQQQQSQQDLQPDSQFNSETQRHSAPLPCSFCHAGENFSDPHHLQPLLSRSRHSSGRETPAGTPAVLCSLTLNVCEPFLSPEMLPKAALPFRPPTPRDRGQSPFQCHSQVTGENGSGPDHSAFKDSASVTKTPTSTSDAAEAMCQMQPMLDADFSTHRLCSSEEYLRSSKSNDKIGAHNNDCGKMMELKQLGCKASSSEERNHNVFQAPCRESLPYTKNVIGSQINDINNDDDVKIRAIPMTSSALATASPSPPLYSRSLSTDEVPISAGRKKLKRQLSLHTERSVSPSNRPTRLSGLGSDGIEEEDLRPLKFSDSDCSVACESMKTDKTNAEIDVDSDDRAHECQELCDKFPYQFNDRRCNSPPAMRRDMYSLGPIPVSYSDPLLPHRVLLSPQTCVELSSVSKPQDARPKVYSALGSSDTGGPSVSVNRSPSPSQGRGRLRKTILDAWRENGPQSVDVSEISKLSKTTASNTSFPTFLKTKSQLPQQEAAKSISMRAPVPREERRGALFLSQKSLLHASGTSPKLIGEPRTAPQSRVGSGHRSVLPRQVSLDCSATSKPDRRDTSFVPLLDPLQALDQDVSTVTNLPSSHRDQQSKIPKLSRARTSNDDGNDDDDDDDEEEEEEEEDEDKLQNVVYDEER</sequence>
<feature type="region of interest" description="Disordered" evidence="1">
    <location>
        <begin position="710"/>
        <end position="770"/>
    </location>
</feature>
<name>A0AAE1DSU4_9GAST</name>
<dbReference type="AlphaFoldDB" id="A0AAE1DSU4"/>
<comment type="caution">
    <text evidence="3">The sequence shown here is derived from an EMBL/GenBank/DDBJ whole genome shotgun (WGS) entry which is preliminary data.</text>
</comment>
<evidence type="ECO:0000313" key="4">
    <source>
        <dbReference type="Proteomes" id="UP001283361"/>
    </source>
</evidence>
<feature type="compositionally biased region" description="Low complexity" evidence="1">
    <location>
        <begin position="123"/>
        <end position="143"/>
    </location>
</feature>
<proteinExistence type="predicted"/>
<feature type="compositionally biased region" description="Acidic residues" evidence="1">
    <location>
        <begin position="739"/>
        <end position="759"/>
    </location>
</feature>
<feature type="compositionally biased region" description="Polar residues" evidence="1">
    <location>
        <begin position="230"/>
        <end position="241"/>
    </location>
</feature>
<protein>
    <submittedName>
        <fullName evidence="3">Uncharacterized protein</fullName>
    </submittedName>
</protein>
<dbReference type="EMBL" id="JAWDGP010002673">
    <property type="protein sequence ID" value="KAK3781020.1"/>
    <property type="molecule type" value="Genomic_DNA"/>
</dbReference>
<gene>
    <name evidence="3" type="ORF">RRG08_046324</name>
</gene>